<comment type="caution">
    <text evidence="4">The sequence shown here is derived from an EMBL/GenBank/DDBJ whole genome shotgun (WGS) entry which is preliminary data.</text>
</comment>
<feature type="region of interest" description="Disordered" evidence="2">
    <location>
        <begin position="61"/>
        <end position="125"/>
    </location>
</feature>
<dbReference type="InterPro" id="IPR001012">
    <property type="entry name" value="UBX_dom"/>
</dbReference>
<feature type="compositionally biased region" description="Low complexity" evidence="2">
    <location>
        <begin position="62"/>
        <end position="73"/>
    </location>
</feature>
<dbReference type="Gene3D" id="3.10.20.90">
    <property type="entry name" value="Phosphatidylinositol 3-kinase Catalytic Subunit, Chain A, domain 1"/>
    <property type="match status" value="1"/>
</dbReference>
<reference evidence="4" key="1">
    <citation type="journal article" date="2023" name="Insect Mol. Biol.">
        <title>Genome sequencing provides insights into the evolution of gene families encoding plant cell wall-degrading enzymes in longhorned beetles.</title>
        <authorList>
            <person name="Shin N.R."/>
            <person name="Okamura Y."/>
            <person name="Kirsch R."/>
            <person name="Pauchet Y."/>
        </authorList>
    </citation>
    <scope>NUCLEOTIDE SEQUENCE</scope>
    <source>
        <strain evidence="4">AMC_N1</strain>
    </source>
</reference>
<evidence type="ECO:0000256" key="1">
    <source>
        <dbReference type="ARBA" id="ARBA00040925"/>
    </source>
</evidence>
<name>A0AAV8XSW0_9CUCU</name>
<evidence type="ECO:0000256" key="2">
    <source>
        <dbReference type="SAM" id="MobiDB-lite"/>
    </source>
</evidence>
<keyword evidence="5" id="KW-1185">Reference proteome</keyword>
<dbReference type="Proteomes" id="UP001162162">
    <property type="component" value="Unassembled WGS sequence"/>
</dbReference>
<dbReference type="PROSITE" id="PS50033">
    <property type="entry name" value="UBX"/>
    <property type="match status" value="1"/>
</dbReference>
<dbReference type="SUPFAM" id="SSF54236">
    <property type="entry name" value="Ubiquitin-like"/>
    <property type="match status" value="1"/>
</dbReference>
<feature type="domain" description="UBX" evidence="3">
    <location>
        <begin position="216"/>
        <end position="249"/>
    </location>
</feature>
<evidence type="ECO:0000313" key="5">
    <source>
        <dbReference type="Proteomes" id="UP001162162"/>
    </source>
</evidence>
<feature type="region of interest" description="Disordered" evidence="2">
    <location>
        <begin position="138"/>
        <end position="162"/>
    </location>
</feature>
<dbReference type="PANTHER" id="PTHR46424">
    <property type="entry name" value="UBX DOMAIN-CONTAINING PROTEIN 4"/>
    <property type="match status" value="1"/>
</dbReference>
<dbReference type="SMART" id="SM00166">
    <property type="entry name" value="UBX"/>
    <property type="match status" value="1"/>
</dbReference>
<dbReference type="GO" id="GO:0005783">
    <property type="term" value="C:endoplasmic reticulum"/>
    <property type="evidence" value="ECO:0007669"/>
    <property type="project" value="TreeGrafter"/>
</dbReference>
<sequence length="290" mass="31910">MQWYSGGIAEAITVSKAKGAIFVVYIEAGELSQNLIQSEQSSPSSNIVCENDVCTIRRDTDAATSSGSGQAASLTPEEKIERAKELAQKKREEKEREEKEVTKKSRRRSSGRKMGQSVQQMKKWQEDQELKQILEQREKEKRGEPASQGARPGADSAGQGGATVQVEASNAQLVHHTSPVQAARRQVDDAGVLQLGRAADGRHIHQGEHEPSLLDFRLSTTFPRREFTANDYSQSLLDLQLTPNAVVLVLPVSRGTVSANQGGTLTNLFWSLVAPIFQILGYLEDIRLWG</sequence>
<dbReference type="EMBL" id="JAPWTK010000357">
    <property type="protein sequence ID" value="KAJ8941715.1"/>
    <property type="molecule type" value="Genomic_DNA"/>
</dbReference>
<protein>
    <recommendedName>
        <fullName evidence="1">UBX domain-containing protein 4</fullName>
    </recommendedName>
</protein>
<dbReference type="AlphaFoldDB" id="A0AAV8XSW0"/>
<proteinExistence type="predicted"/>
<dbReference type="GO" id="GO:0036503">
    <property type="term" value="P:ERAD pathway"/>
    <property type="evidence" value="ECO:0007669"/>
    <property type="project" value="TreeGrafter"/>
</dbReference>
<accession>A0AAV8XSW0</accession>
<dbReference type="InterPro" id="IPR029071">
    <property type="entry name" value="Ubiquitin-like_domsf"/>
</dbReference>
<dbReference type="Pfam" id="PF00789">
    <property type="entry name" value="UBX"/>
    <property type="match status" value="1"/>
</dbReference>
<evidence type="ECO:0000259" key="3">
    <source>
        <dbReference type="PROSITE" id="PS50033"/>
    </source>
</evidence>
<gene>
    <name evidence="4" type="ORF">NQ318_023311</name>
</gene>
<organism evidence="4 5">
    <name type="scientific">Aromia moschata</name>
    <dbReference type="NCBI Taxonomy" id="1265417"/>
    <lineage>
        <taxon>Eukaryota</taxon>
        <taxon>Metazoa</taxon>
        <taxon>Ecdysozoa</taxon>
        <taxon>Arthropoda</taxon>
        <taxon>Hexapoda</taxon>
        <taxon>Insecta</taxon>
        <taxon>Pterygota</taxon>
        <taxon>Neoptera</taxon>
        <taxon>Endopterygota</taxon>
        <taxon>Coleoptera</taxon>
        <taxon>Polyphaga</taxon>
        <taxon>Cucujiformia</taxon>
        <taxon>Chrysomeloidea</taxon>
        <taxon>Cerambycidae</taxon>
        <taxon>Cerambycinae</taxon>
        <taxon>Callichromatini</taxon>
        <taxon>Aromia</taxon>
    </lineage>
</organism>
<dbReference type="PANTHER" id="PTHR46424:SF1">
    <property type="entry name" value="UBX DOMAIN-CONTAINING PROTEIN 4"/>
    <property type="match status" value="1"/>
</dbReference>
<feature type="compositionally biased region" description="Basic and acidic residues" evidence="2">
    <location>
        <begin position="76"/>
        <end position="103"/>
    </location>
</feature>
<evidence type="ECO:0000313" key="4">
    <source>
        <dbReference type="EMBL" id="KAJ8941715.1"/>
    </source>
</evidence>